<feature type="transmembrane region" description="Helical" evidence="8">
    <location>
        <begin position="227"/>
        <end position="245"/>
    </location>
</feature>
<feature type="transmembrane region" description="Helical" evidence="8">
    <location>
        <begin position="368"/>
        <end position="387"/>
    </location>
</feature>
<keyword evidence="6 7" id="KW-0472">Membrane</keyword>
<keyword evidence="5 8" id="KW-1133">Transmembrane helix</keyword>
<comment type="subcellular location">
    <subcellularLocation>
        <location evidence="1">Cell membrane</location>
        <topology evidence="1">Multi-pass membrane protein</topology>
    </subcellularLocation>
</comment>
<evidence type="ECO:0000256" key="1">
    <source>
        <dbReference type="ARBA" id="ARBA00004651"/>
    </source>
</evidence>
<dbReference type="PIRSF" id="PIRSF016636">
    <property type="entry name" value="AlgI_DltB"/>
    <property type="match status" value="1"/>
</dbReference>
<dbReference type="KEGG" id="echi:FKX85_03835"/>
<dbReference type="AlphaFoldDB" id="A0A514CEJ0"/>
<dbReference type="EMBL" id="CP041253">
    <property type="protein sequence ID" value="QDH78216.1"/>
    <property type="molecule type" value="Genomic_DNA"/>
</dbReference>
<feature type="transmembrane region" description="Helical" evidence="8">
    <location>
        <begin position="51"/>
        <end position="67"/>
    </location>
</feature>
<evidence type="ECO:0000256" key="3">
    <source>
        <dbReference type="ARBA" id="ARBA00022475"/>
    </source>
</evidence>
<feature type="transmembrane region" description="Helical" evidence="8">
    <location>
        <begin position="79"/>
        <end position="100"/>
    </location>
</feature>
<dbReference type="InterPro" id="IPR028362">
    <property type="entry name" value="AlgI"/>
</dbReference>
<dbReference type="PIRSF" id="PIRSF500217">
    <property type="entry name" value="AlgI"/>
    <property type="match status" value="1"/>
</dbReference>
<feature type="transmembrane region" description="Helical" evidence="8">
    <location>
        <begin position="152"/>
        <end position="171"/>
    </location>
</feature>
<feature type="transmembrane region" description="Helical" evidence="8">
    <location>
        <begin position="447"/>
        <end position="465"/>
    </location>
</feature>
<feature type="transmembrane region" description="Helical" evidence="8">
    <location>
        <begin position="120"/>
        <end position="140"/>
    </location>
</feature>
<dbReference type="OrthoDB" id="9805788at2"/>
<keyword evidence="7" id="KW-0012">Acyltransferase</keyword>
<dbReference type="GO" id="GO:0016746">
    <property type="term" value="F:acyltransferase activity"/>
    <property type="evidence" value="ECO:0007669"/>
    <property type="project" value="UniProtKB-KW"/>
</dbReference>
<dbReference type="Proteomes" id="UP000316614">
    <property type="component" value="Chromosome"/>
</dbReference>
<gene>
    <name evidence="9" type="ORF">FKX85_03835</name>
</gene>
<keyword evidence="3 7" id="KW-1003">Cell membrane</keyword>
<dbReference type="Pfam" id="PF03062">
    <property type="entry name" value="MBOAT"/>
    <property type="match status" value="1"/>
</dbReference>
<comment type="similarity">
    <text evidence="2 7">Belongs to the membrane-bound acyltransferase family.</text>
</comment>
<proteinExistence type="inferred from homology"/>
<evidence type="ECO:0000313" key="9">
    <source>
        <dbReference type="EMBL" id="QDH78216.1"/>
    </source>
</evidence>
<feature type="transmembrane region" description="Helical" evidence="8">
    <location>
        <begin position="330"/>
        <end position="347"/>
    </location>
</feature>
<evidence type="ECO:0000256" key="8">
    <source>
        <dbReference type="SAM" id="Phobius"/>
    </source>
</evidence>
<reference evidence="9 10" key="1">
    <citation type="submission" date="2019-06" db="EMBL/GenBank/DDBJ databases">
        <title>Echinicola alkalisoli sp. nov. isolated from saline soil.</title>
        <authorList>
            <person name="Sun J.-Q."/>
            <person name="Xu L."/>
        </authorList>
    </citation>
    <scope>NUCLEOTIDE SEQUENCE [LARGE SCALE GENOMIC DNA]</scope>
    <source>
        <strain evidence="9 10">LN3S3</strain>
    </source>
</reference>
<feature type="transmembrane region" description="Helical" evidence="8">
    <location>
        <begin position="6"/>
        <end position="22"/>
    </location>
</feature>
<protein>
    <submittedName>
        <fullName evidence="9">MBOAT family protein</fullName>
    </submittedName>
</protein>
<evidence type="ECO:0000256" key="2">
    <source>
        <dbReference type="ARBA" id="ARBA00010323"/>
    </source>
</evidence>
<dbReference type="GO" id="GO:0042121">
    <property type="term" value="P:alginic acid biosynthetic process"/>
    <property type="evidence" value="ECO:0007669"/>
    <property type="project" value="InterPro"/>
</dbReference>
<dbReference type="PANTHER" id="PTHR13285:SF18">
    <property type="entry name" value="PROTEIN-CYSTEINE N-PALMITOYLTRANSFERASE RASP"/>
    <property type="match status" value="1"/>
</dbReference>
<dbReference type="InterPro" id="IPR024194">
    <property type="entry name" value="Ac/AlaTfrase_AlgI/DltB"/>
</dbReference>
<accession>A0A514CEJ0</accession>
<evidence type="ECO:0000313" key="10">
    <source>
        <dbReference type="Proteomes" id="UP000316614"/>
    </source>
</evidence>
<feature type="transmembrane region" description="Helical" evidence="8">
    <location>
        <begin position="407"/>
        <end position="426"/>
    </location>
</feature>
<name>A0A514CEJ0_9BACT</name>
<evidence type="ECO:0000256" key="6">
    <source>
        <dbReference type="ARBA" id="ARBA00023136"/>
    </source>
</evidence>
<dbReference type="GO" id="GO:0005886">
    <property type="term" value="C:plasma membrane"/>
    <property type="evidence" value="ECO:0007669"/>
    <property type="project" value="UniProtKB-SubCell"/>
</dbReference>
<keyword evidence="7" id="KW-0808">Transferase</keyword>
<sequence length="475" mass="55794">MLTTSLEFAIFLPIVFFLYWFVFKNKLRLQNALILVASYVFYGWWDWRFLILIAISSFVDFLVGLALNNTPEKQKRTMLLGISLLVNLGMLGFFKYYNFFLDSFVGAFTLFGYNMSPERLNIILPVGISFYTLQTLSYTIDVYDRKLKGTKDFFAFFAYVSFFPQLVAGPIERATHLLPQFQRKREFDYTSAGDGMRQILWGLFKKIVVADNLAVYTYTISMNYQDHSASTLALCLLMFSFQFYCDFSGYSDIAIGTGRLFGFRLMKNFDYPIFARNVAEFWQKWHISLFTWFRDYIILRLKRFRKWQVARNVLVIFLITGLWHGAAWTYVTWGLLHALVFMQYIAWKREKFRTPVAAGKLLPSLNELWMMCRTTLLFTLLGLFFFIQPVSKCLDYLVSMVDVSIVSIPLLPENKALAGIALLIVIEWLQREKEHGLEISGRYLPKFVRWGVYYGLLFAIFYYGGKPQDFLYFQF</sequence>
<dbReference type="InterPro" id="IPR051085">
    <property type="entry name" value="MB_O-acyltransferase"/>
</dbReference>
<evidence type="ECO:0000256" key="4">
    <source>
        <dbReference type="ARBA" id="ARBA00022692"/>
    </source>
</evidence>
<keyword evidence="10" id="KW-1185">Reference proteome</keyword>
<keyword evidence="4 8" id="KW-0812">Transmembrane</keyword>
<organism evidence="9 10">
    <name type="scientific">Echinicola soli</name>
    <dbReference type="NCBI Taxonomy" id="2591634"/>
    <lineage>
        <taxon>Bacteria</taxon>
        <taxon>Pseudomonadati</taxon>
        <taxon>Bacteroidota</taxon>
        <taxon>Cytophagia</taxon>
        <taxon>Cytophagales</taxon>
        <taxon>Cyclobacteriaceae</taxon>
        <taxon>Echinicola</taxon>
    </lineage>
</organism>
<evidence type="ECO:0000256" key="7">
    <source>
        <dbReference type="PIRNR" id="PIRNR016636"/>
    </source>
</evidence>
<feature type="transmembrane region" description="Helical" evidence="8">
    <location>
        <begin position="309"/>
        <end position="324"/>
    </location>
</feature>
<dbReference type="PANTHER" id="PTHR13285">
    <property type="entry name" value="ACYLTRANSFERASE"/>
    <property type="match status" value="1"/>
</dbReference>
<dbReference type="RefSeq" id="WP_141613476.1">
    <property type="nucleotide sequence ID" value="NZ_CP041253.1"/>
</dbReference>
<evidence type="ECO:0000256" key="5">
    <source>
        <dbReference type="ARBA" id="ARBA00022989"/>
    </source>
</evidence>
<dbReference type="InterPro" id="IPR004299">
    <property type="entry name" value="MBOAT_fam"/>
</dbReference>